<evidence type="ECO:0000313" key="12">
    <source>
        <dbReference type="EMBL" id="CEM03236.1"/>
    </source>
</evidence>
<comment type="cofactor">
    <cofactor evidence="1 11">
        <name>Ca(2+)</name>
        <dbReference type="ChEBI" id="CHEBI:29108"/>
    </cofactor>
</comment>
<dbReference type="InterPro" id="IPR050749">
    <property type="entry name" value="Glycosyl_Hydrolase_47"/>
</dbReference>
<dbReference type="SUPFAM" id="SSF48225">
    <property type="entry name" value="Seven-hairpin glycosidases"/>
    <property type="match status" value="1"/>
</dbReference>
<accession>A0A0G4EX40</accession>
<evidence type="ECO:0000256" key="8">
    <source>
        <dbReference type="ARBA" id="ARBA00023157"/>
    </source>
</evidence>
<evidence type="ECO:0000256" key="10">
    <source>
        <dbReference type="ARBA" id="ARBA00048605"/>
    </source>
</evidence>
<dbReference type="PhylomeDB" id="A0A0G4EX40"/>
<evidence type="ECO:0000256" key="1">
    <source>
        <dbReference type="ARBA" id="ARBA00001913"/>
    </source>
</evidence>
<keyword evidence="5 11" id="KW-0479">Metal-binding</keyword>
<name>A0A0G4EX40_VITBC</name>
<dbReference type="GO" id="GO:0005783">
    <property type="term" value="C:endoplasmic reticulum"/>
    <property type="evidence" value="ECO:0007669"/>
    <property type="project" value="TreeGrafter"/>
</dbReference>
<dbReference type="InParanoid" id="A0A0G4EX40"/>
<dbReference type="Gene3D" id="1.50.10.10">
    <property type="match status" value="1"/>
</dbReference>
<dbReference type="Proteomes" id="UP000041254">
    <property type="component" value="Unassembled WGS sequence"/>
</dbReference>
<dbReference type="STRING" id="1169540.A0A0G4EX40"/>
<dbReference type="VEuPathDB" id="CryptoDB:Vbra_21084"/>
<dbReference type="GO" id="GO:0005975">
    <property type="term" value="P:carbohydrate metabolic process"/>
    <property type="evidence" value="ECO:0007669"/>
    <property type="project" value="InterPro"/>
</dbReference>
<gene>
    <name evidence="12" type="ORF">Vbra_21084</name>
</gene>
<keyword evidence="6" id="KW-0378">Hydrolase</keyword>
<dbReference type="PANTHER" id="PTHR11742">
    <property type="entry name" value="MANNOSYL-OLIGOSACCHARIDE ALPHA-1,2-MANNOSIDASE-RELATED"/>
    <property type="match status" value="1"/>
</dbReference>
<evidence type="ECO:0000256" key="5">
    <source>
        <dbReference type="ARBA" id="ARBA00022723"/>
    </source>
</evidence>
<keyword evidence="8" id="KW-1015">Disulfide bond</keyword>
<dbReference type="GO" id="GO:0016020">
    <property type="term" value="C:membrane"/>
    <property type="evidence" value="ECO:0007669"/>
    <property type="project" value="InterPro"/>
</dbReference>
<feature type="binding site" evidence="11">
    <location>
        <position position="148"/>
    </location>
    <ligand>
        <name>Ca(2+)</name>
        <dbReference type="ChEBI" id="CHEBI:29108"/>
    </ligand>
</feature>
<comment type="catalytic activity">
    <reaction evidence="9">
        <text>N(4)-(alpha-D-Man-(1-&gt;2)-alpha-D-Man-(1-&gt;2)-alpha-D-Man-(1-&gt;3)-[alpha-D-Man-(1-&gt;3)-[alpha-D-Man-(1-&gt;2)-alpha-D-Man-(1-&gt;6)]-alpha-D-Man-(1-&gt;6)]-beta-D-Man-(1-&gt;4)-beta-D-GlcNAc-(1-&gt;4)-beta-D-GlcNAc)-L-asparaginyl-[protein] (N-glucan mannose isomer 8A1,2,3B1,3) + 3 H2O = N(4)-(alpha-D-Man-(1-&gt;3)-[alpha-D-Man-(1-&gt;3)-[alpha-D-Man-(1-&gt;6)]-alpha-D-Man-(1-&gt;6)]-beta-D-Man-(1-&gt;4)-beta-D-GlcNAc-(1-&gt;4)-beta-D-GlcNAc)-L-asparaginyl-[protein] (N-glucan mannose isomer 5A1,2) + 3 beta-D-mannose</text>
        <dbReference type="Rhea" id="RHEA:56028"/>
        <dbReference type="Rhea" id="RHEA-COMP:14358"/>
        <dbReference type="Rhea" id="RHEA-COMP:14367"/>
        <dbReference type="ChEBI" id="CHEBI:15377"/>
        <dbReference type="ChEBI" id="CHEBI:28563"/>
        <dbReference type="ChEBI" id="CHEBI:59087"/>
        <dbReference type="ChEBI" id="CHEBI:60628"/>
        <dbReference type="EC" id="3.2.1.113"/>
    </reaction>
</comment>
<keyword evidence="13" id="KW-1185">Reference proteome</keyword>
<comment type="pathway">
    <text evidence="2">Protein modification; protein glycosylation.</text>
</comment>
<dbReference type="OrthoDB" id="8118055at2759"/>
<evidence type="ECO:0000256" key="2">
    <source>
        <dbReference type="ARBA" id="ARBA00004922"/>
    </source>
</evidence>
<dbReference type="PANTHER" id="PTHR11742:SF55">
    <property type="entry name" value="ENDOPLASMIC RETICULUM MANNOSYL-OLIGOSACCHARIDE 1,2-ALPHA-MANNOSIDASE"/>
    <property type="match status" value="1"/>
</dbReference>
<dbReference type="InterPro" id="IPR036026">
    <property type="entry name" value="Seven-hairpin_glycosidases"/>
</dbReference>
<proteinExistence type="inferred from homology"/>
<dbReference type="EMBL" id="CDMY01000336">
    <property type="protein sequence ID" value="CEM03236.1"/>
    <property type="molecule type" value="Genomic_DNA"/>
</dbReference>
<organism evidence="12 13">
    <name type="scientific">Vitrella brassicaformis (strain CCMP3155)</name>
    <dbReference type="NCBI Taxonomy" id="1169540"/>
    <lineage>
        <taxon>Eukaryota</taxon>
        <taxon>Sar</taxon>
        <taxon>Alveolata</taxon>
        <taxon>Colpodellida</taxon>
        <taxon>Vitrellaceae</taxon>
        <taxon>Vitrella</taxon>
    </lineage>
</organism>
<evidence type="ECO:0000256" key="6">
    <source>
        <dbReference type="ARBA" id="ARBA00022801"/>
    </source>
</evidence>
<reference evidence="12 13" key="1">
    <citation type="submission" date="2014-11" db="EMBL/GenBank/DDBJ databases">
        <authorList>
            <person name="Zhu J."/>
            <person name="Qi W."/>
            <person name="Song R."/>
        </authorList>
    </citation>
    <scope>NUCLEOTIDE SEQUENCE [LARGE SCALE GENOMIC DNA]</scope>
</reference>
<comment type="similarity">
    <text evidence="3">Belongs to the glycosyl hydrolase 47 family.</text>
</comment>
<dbReference type="InterPro" id="IPR001382">
    <property type="entry name" value="Glyco_hydro_47"/>
</dbReference>
<dbReference type="InterPro" id="IPR012341">
    <property type="entry name" value="6hp_glycosidase-like_sf"/>
</dbReference>
<evidence type="ECO:0000256" key="9">
    <source>
        <dbReference type="ARBA" id="ARBA00047669"/>
    </source>
</evidence>
<protein>
    <recommendedName>
        <fullName evidence="4">mannosyl-oligosaccharide 1,2-alpha-mannosidase</fullName>
        <ecNumber evidence="4">3.2.1.113</ecNumber>
    </recommendedName>
</protein>
<evidence type="ECO:0000256" key="4">
    <source>
        <dbReference type="ARBA" id="ARBA00012238"/>
    </source>
</evidence>
<dbReference type="AlphaFoldDB" id="A0A0G4EX40"/>
<evidence type="ECO:0000256" key="11">
    <source>
        <dbReference type="PIRSR" id="PIRSR601382-2"/>
    </source>
</evidence>
<comment type="catalytic activity">
    <reaction evidence="10">
        <text>N(4)-(alpha-D-Man-(1-&gt;2)-alpha-D-Man-(1-&gt;2)-alpha-D-Man-(1-&gt;3)-[alpha-D-Man-(1-&gt;2)-alpha-D-Man-(1-&gt;3)-[alpha-D-Man-(1-&gt;2)-alpha-D-Man-(1-&gt;6)]-alpha-D-Man-(1-&gt;6)]-beta-D-Man-(1-&gt;4)-beta-D-GlcNAc-(1-&gt;4)-beta-D-GlcNAc)-L-asparaginyl-[protein] (N-glucan mannose isomer 9A1,2,3B1,2,3) + 4 H2O = N(4)-(alpha-D-Man-(1-&gt;3)-[alpha-D-Man-(1-&gt;3)-[alpha-D-Man-(1-&gt;6)]-alpha-D-Man-(1-&gt;6)]-beta-D-Man-(1-&gt;4)-beta-D-GlcNAc-(1-&gt;4)-beta-D-GlcNAc)-L-asparaginyl-[protein] (N-glucan mannose isomer 5A1,2) + 4 beta-D-mannose</text>
        <dbReference type="Rhea" id="RHEA:56008"/>
        <dbReference type="Rhea" id="RHEA-COMP:14356"/>
        <dbReference type="Rhea" id="RHEA-COMP:14367"/>
        <dbReference type="ChEBI" id="CHEBI:15377"/>
        <dbReference type="ChEBI" id="CHEBI:28563"/>
        <dbReference type="ChEBI" id="CHEBI:59087"/>
        <dbReference type="ChEBI" id="CHEBI:139493"/>
        <dbReference type="EC" id="3.2.1.113"/>
    </reaction>
</comment>
<dbReference type="GO" id="GO:0005509">
    <property type="term" value="F:calcium ion binding"/>
    <property type="evidence" value="ECO:0007669"/>
    <property type="project" value="InterPro"/>
</dbReference>
<dbReference type="Pfam" id="PF01532">
    <property type="entry name" value="Glyco_hydro_47"/>
    <property type="match status" value="1"/>
</dbReference>
<evidence type="ECO:0000256" key="7">
    <source>
        <dbReference type="ARBA" id="ARBA00022837"/>
    </source>
</evidence>
<sequence length="185" mass="20770">MSDANTLLRPETVESLTYMIELKGRPNYFTSRDDQRPTTGGGEEGQKYILSTVTEEEESAAILEWGIRYRNWAWRIFLAIIKWGKGAHGFSALGDPYSMCIIAITNIWVPPRQMNRMDTFVIAETFKYCLIAFSPPGTVRLDQTVFNTEAHPLPVIPDGGSCGRVARHKRRSSQNVTVEPAEATA</sequence>
<evidence type="ECO:0000313" key="13">
    <source>
        <dbReference type="Proteomes" id="UP000041254"/>
    </source>
</evidence>
<dbReference type="EC" id="3.2.1.113" evidence="4"/>
<evidence type="ECO:0000256" key="3">
    <source>
        <dbReference type="ARBA" id="ARBA00007658"/>
    </source>
</evidence>
<dbReference type="GO" id="GO:0004571">
    <property type="term" value="F:mannosyl-oligosaccharide 1,2-alpha-mannosidase activity"/>
    <property type="evidence" value="ECO:0007669"/>
    <property type="project" value="UniProtKB-EC"/>
</dbReference>
<keyword evidence="7 11" id="KW-0106">Calcium</keyword>